<evidence type="ECO:0000313" key="4">
    <source>
        <dbReference type="Proteomes" id="UP000268469"/>
    </source>
</evidence>
<dbReference type="Pfam" id="PF01814">
    <property type="entry name" value="Hemerythrin"/>
    <property type="match status" value="1"/>
</dbReference>
<evidence type="ECO:0000259" key="2">
    <source>
        <dbReference type="Pfam" id="PF04282"/>
    </source>
</evidence>
<dbReference type="Gene3D" id="3.30.450.20">
    <property type="entry name" value="PAS domain"/>
    <property type="match status" value="1"/>
</dbReference>
<dbReference type="AlphaFoldDB" id="A0A660SJ94"/>
<dbReference type="InterPro" id="IPR012312">
    <property type="entry name" value="Hemerythrin-like"/>
</dbReference>
<evidence type="ECO:0000259" key="1">
    <source>
        <dbReference type="Pfam" id="PF01814"/>
    </source>
</evidence>
<dbReference type="GO" id="GO:0005886">
    <property type="term" value="C:plasma membrane"/>
    <property type="evidence" value="ECO:0007669"/>
    <property type="project" value="TreeGrafter"/>
</dbReference>
<dbReference type="Pfam" id="PF04282">
    <property type="entry name" value="DUF438"/>
    <property type="match status" value="1"/>
</dbReference>
<accession>A0A660SJ94</accession>
<sequence>MEKKEILKEIIKRLHQGERPEDLIKEFQKEIETITPAEIARIEQELIEEGMKPEEIRRFCDVHLAVFRESLKRPGISPPEWHPIAILLKEHECIISLVRDLDPEKLSRLKETEKHYLREENVLFPYLEKHGIVQPPKIMWAEHDEIRRREKEKDFRALPDLLMSHFYKENNILFPTALDVITDEEWYEVREEFDGIGYFAFNPPPPPPAKIGPGTKPVGMIDLPTGGFSKEELEAILNTLPIDITFVDKDDTVRYFSQSKDRIFVRSRAIIGRKVQNCHPQKSVHLVNRILEDFRNKKRSVAEFWLNLGGKLVYIRYFPLYDKDGGYLGCIEVTQDITRIKQIEGEKRLLD</sequence>
<dbReference type="PANTHER" id="PTHR39966:SF3">
    <property type="entry name" value="DUF438 DOMAIN-CONTAINING PROTEIN"/>
    <property type="match status" value="1"/>
</dbReference>
<name>A0A660SJ94_UNCW3</name>
<proteinExistence type="predicted"/>
<dbReference type="SUPFAM" id="SSF55785">
    <property type="entry name" value="PYP-like sensor domain (PAS domain)"/>
    <property type="match status" value="1"/>
</dbReference>
<dbReference type="InterPro" id="IPR035965">
    <property type="entry name" value="PAS-like_dom_sf"/>
</dbReference>
<dbReference type="PANTHER" id="PTHR39966">
    <property type="entry name" value="BLL2471 PROTEIN-RELATED"/>
    <property type="match status" value="1"/>
</dbReference>
<dbReference type="Gene3D" id="1.20.120.520">
    <property type="entry name" value="nmb1532 protein domain like"/>
    <property type="match status" value="1"/>
</dbReference>
<dbReference type="NCBIfam" id="TIGR00229">
    <property type="entry name" value="sensory_box"/>
    <property type="match status" value="1"/>
</dbReference>
<organism evidence="3 4">
    <name type="scientific">candidate division WOR-3 bacterium</name>
    <dbReference type="NCBI Taxonomy" id="2052148"/>
    <lineage>
        <taxon>Bacteria</taxon>
        <taxon>Bacteria division WOR-3</taxon>
    </lineage>
</organism>
<reference evidence="3 4" key="1">
    <citation type="submission" date="2018-06" db="EMBL/GenBank/DDBJ databases">
        <title>Extensive metabolic versatility and redundancy in microbially diverse, dynamic hydrothermal sediments.</title>
        <authorList>
            <person name="Dombrowski N."/>
            <person name="Teske A."/>
            <person name="Baker B.J."/>
        </authorList>
    </citation>
    <scope>NUCLEOTIDE SEQUENCE [LARGE SCALE GENOMIC DNA]</scope>
    <source>
        <strain evidence="3">B36_G15</strain>
    </source>
</reference>
<dbReference type="InterPro" id="IPR000014">
    <property type="entry name" value="PAS"/>
</dbReference>
<feature type="domain" description="DUF438" evidence="2">
    <location>
        <begin position="7"/>
        <end position="72"/>
    </location>
</feature>
<dbReference type="InterPro" id="IPR007380">
    <property type="entry name" value="DUF438"/>
</dbReference>
<dbReference type="Proteomes" id="UP000268469">
    <property type="component" value="Unassembled WGS sequence"/>
</dbReference>
<comment type="caution">
    <text evidence="3">The sequence shown here is derived from an EMBL/GenBank/DDBJ whole genome shotgun (WGS) entry which is preliminary data.</text>
</comment>
<feature type="domain" description="Hemerythrin-like" evidence="1">
    <location>
        <begin position="106"/>
        <end position="177"/>
    </location>
</feature>
<dbReference type="EMBL" id="QNBE01000024">
    <property type="protein sequence ID" value="RKX70879.1"/>
    <property type="molecule type" value="Genomic_DNA"/>
</dbReference>
<evidence type="ECO:0000313" key="3">
    <source>
        <dbReference type="EMBL" id="RKX70879.1"/>
    </source>
</evidence>
<protein>
    <submittedName>
        <fullName evidence="3">DUF438 domain-containing protein</fullName>
    </submittedName>
</protein>
<dbReference type="Pfam" id="PF13596">
    <property type="entry name" value="PAS_10"/>
    <property type="match status" value="1"/>
</dbReference>
<gene>
    <name evidence="3" type="ORF">DRP53_03535</name>
</gene>